<comment type="caution">
    <text evidence="2">The sequence shown here is derived from an EMBL/GenBank/DDBJ whole genome shotgun (WGS) entry which is preliminary data.</text>
</comment>
<keyword evidence="1" id="KW-1133">Transmembrane helix</keyword>
<feature type="transmembrane region" description="Helical" evidence="1">
    <location>
        <begin position="74"/>
        <end position="101"/>
    </location>
</feature>
<keyword evidence="1" id="KW-0812">Transmembrane</keyword>
<gene>
    <name evidence="2" type="ORF">ACFQNF_01650</name>
</gene>
<feature type="transmembrane region" description="Helical" evidence="1">
    <location>
        <begin position="45"/>
        <end position="68"/>
    </location>
</feature>
<organism evidence="2 3">
    <name type="scientific">Iodobacter arcticus</name>
    <dbReference type="NCBI Taxonomy" id="590593"/>
    <lineage>
        <taxon>Bacteria</taxon>
        <taxon>Pseudomonadati</taxon>
        <taxon>Pseudomonadota</taxon>
        <taxon>Betaproteobacteria</taxon>
        <taxon>Neisseriales</taxon>
        <taxon>Chitinibacteraceae</taxon>
        <taxon>Iodobacter</taxon>
    </lineage>
</organism>
<reference evidence="3" key="1">
    <citation type="journal article" date="2019" name="Int. J. Syst. Evol. Microbiol.">
        <title>The Global Catalogue of Microorganisms (GCM) 10K type strain sequencing project: providing services to taxonomists for standard genome sequencing and annotation.</title>
        <authorList>
            <consortium name="The Broad Institute Genomics Platform"/>
            <consortium name="The Broad Institute Genome Sequencing Center for Infectious Disease"/>
            <person name="Wu L."/>
            <person name="Ma J."/>
        </authorList>
    </citation>
    <scope>NUCLEOTIDE SEQUENCE [LARGE SCALE GENOMIC DNA]</scope>
    <source>
        <strain evidence="3">CCUG 62945</strain>
    </source>
</reference>
<protein>
    <submittedName>
        <fullName evidence="2">Uncharacterized protein</fullName>
    </submittedName>
</protein>
<keyword evidence="3" id="KW-1185">Reference proteome</keyword>
<dbReference type="EMBL" id="JBHTBQ010000004">
    <property type="protein sequence ID" value="MFC7418581.1"/>
    <property type="molecule type" value="Genomic_DNA"/>
</dbReference>
<evidence type="ECO:0000313" key="2">
    <source>
        <dbReference type="EMBL" id="MFC7418581.1"/>
    </source>
</evidence>
<evidence type="ECO:0000313" key="3">
    <source>
        <dbReference type="Proteomes" id="UP001596473"/>
    </source>
</evidence>
<dbReference type="RefSeq" id="WP_380185654.1">
    <property type="nucleotide sequence ID" value="NZ_JBHTBQ010000004.1"/>
</dbReference>
<evidence type="ECO:0000256" key="1">
    <source>
        <dbReference type="SAM" id="Phobius"/>
    </source>
</evidence>
<dbReference type="Proteomes" id="UP001596473">
    <property type="component" value="Unassembled WGS sequence"/>
</dbReference>
<accession>A0ABW2QTA0</accession>
<proteinExistence type="predicted"/>
<keyword evidence="1" id="KW-0472">Membrane</keyword>
<sequence length="111" mass="12439">MIGKEIFFGSNAVLQRKYGFSRCPRMKPTKELLAELEEKGFLFSVFYRGALCWGLPFGLLSSLAISFFAHTSYIAAMIQILPIALIFGAIFGWGLWGVALLQGVKQRQDKD</sequence>
<name>A0ABW2QTA0_9NEIS</name>